<dbReference type="EMBL" id="LGUT01003912">
    <property type="protein sequence ID" value="KOG70421.1"/>
    <property type="molecule type" value="Genomic_DNA"/>
</dbReference>
<sequence length="374" mass="41848">MPPITDTAPIRPAPRPVVQTRLESLTGLRWYAALLVFCYHFAYEANLGSSAHGAELLRRLTLAGPSAVSLFFVLSGFVLVWSARPGDKPTAFWRRRFARIYPSHVVTFCVAVLLLVWEGKPLIKSIALGNLTLTQAWIPNRGDWWFGYNGVSWSLSCEFFFYFCFPFLVPLIRRLSPRGLWTALITGTLAVVLFPFLTGFLERTTGWDSKFFLYVLPPVRLAEFVIGIVLALLVKGGHWRGPGTIVSLVLSGVAVFVLPPLVPYEFHWNAVTVIPYCLLIAAVARNDVRARPSLLSHRSVVYLGKISFSFYLVHEMVIFGMNRYLGADRLPALLHVCAVLVVSLAGAALLHKYVEVPGVRLFMPRRKPPRPQPA</sequence>
<keyword evidence="4" id="KW-1185">Reference proteome</keyword>
<evidence type="ECO:0000313" key="4">
    <source>
        <dbReference type="Proteomes" id="UP000037020"/>
    </source>
</evidence>
<feature type="transmembrane region" description="Helical" evidence="1">
    <location>
        <begin position="100"/>
        <end position="117"/>
    </location>
</feature>
<organism evidence="3 4">
    <name type="scientific">Streptomyces varsoviensis</name>
    <dbReference type="NCBI Taxonomy" id="67373"/>
    <lineage>
        <taxon>Bacteria</taxon>
        <taxon>Bacillati</taxon>
        <taxon>Actinomycetota</taxon>
        <taxon>Actinomycetes</taxon>
        <taxon>Kitasatosporales</taxon>
        <taxon>Streptomycetaceae</taxon>
        <taxon>Streptomyces</taxon>
    </lineage>
</organism>
<evidence type="ECO:0000256" key="1">
    <source>
        <dbReference type="SAM" id="Phobius"/>
    </source>
</evidence>
<reference evidence="3 4" key="1">
    <citation type="submission" date="2015-07" db="EMBL/GenBank/DDBJ databases">
        <authorList>
            <person name="Ju K.-S."/>
            <person name="Doroghazi J.R."/>
            <person name="Metcalf W.W."/>
        </authorList>
    </citation>
    <scope>NUCLEOTIDE SEQUENCE [LARGE SCALE GENOMIC DNA]</scope>
    <source>
        <strain evidence="3 4">NRRL B-3589</strain>
    </source>
</reference>
<keyword evidence="1" id="KW-1133">Transmembrane helix</keyword>
<dbReference type="Pfam" id="PF01757">
    <property type="entry name" value="Acyl_transf_3"/>
    <property type="match status" value="1"/>
</dbReference>
<dbReference type="Proteomes" id="UP000037020">
    <property type="component" value="Unassembled WGS sequence"/>
</dbReference>
<feature type="transmembrane region" description="Helical" evidence="1">
    <location>
        <begin position="300"/>
        <end position="320"/>
    </location>
</feature>
<feature type="transmembrane region" description="Helical" evidence="1">
    <location>
        <begin position="25"/>
        <end position="42"/>
    </location>
</feature>
<dbReference type="InterPro" id="IPR050879">
    <property type="entry name" value="Acyltransferase_3"/>
</dbReference>
<dbReference type="PANTHER" id="PTHR23028:SF53">
    <property type="entry name" value="ACYL_TRANSF_3 DOMAIN-CONTAINING PROTEIN"/>
    <property type="match status" value="1"/>
</dbReference>
<feature type="transmembrane region" description="Helical" evidence="1">
    <location>
        <begin position="151"/>
        <end position="172"/>
    </location>
</feature>
<dbReference type="InterPro" id="IPR002656">
    <property type="entry name" value="Acyl_transf_3_dom"/>
</dbReference>
<feature type="transmembrane region" description="Helical" evidence="1">
    <location>
        <begin position="268"/>
        <end position="288"/>
    </location>
</feature>
<feature type="transmembrane region" description="Helical" evidence="1">
    <location>
        <begin position="62"/>
        <end position="80"/>
    </location>
</feature>
<feature type="transmembrane region" description="Helical" evidence="1">
    <location>
        <begin position="179"/>
        <end position="199"/>
    </location>
</feature>
<comment type="caution">
    <text evidence="3">The sequence shown here is derived from an EMBL/GenBank/DDBJ whole genome shotgun (WGS) entry which is preliminary data.</text>
</comment>
<protein>
    <recommendedName>
        <fullName evidence="2">Acyltransferase 3 domain-containing protein</fullName>
    </recommendedName>
</protein>
<dbReference type="PANTHER" id="PTHR23028">
    <property type="entry name" value="ACETYLTRANSFERASE"/>
    <property type="match status" value="1"/>
</dbReference>
<evidence type="ECO:0000259" key="2">
    <source>
        <dbReference type="Pfam" id="PF01757"/>
    </source>
</evidence>
<keyword evidence="1" id="KW-0812">Transmembrane</keyword>
<feature type="transmembrane region" description="Helical" evidence="1">
    <location>
        <begin position="245"/>
        <end position="262"/>
    </location>
</feature>
<feature type="transmembrane region" description="Helical" evidence="1">
    <location>
        <begin position="211"/>
        <end position="233"/>
    </location>
</feature>
<gene>
    <name evidence="3" type="ORF">ADK38_40860</name>
</gene>
<feature type="transmembrane region" description="Helical" evidence="1">
    <location>
        <begin position="332"/>
        <end position="350"/>
    </location>
</feature>
<accession>A0ABR5IUR2</accession>
<evidence type="ECO:0000313" key="3">
    <source>
        <dbReference type="EMBL" id="KOG70421.1"/>
    </source>
</evidence>
<dbReference type="RefSeq" id="WP_048832091.1">
    <property type="nucleotide sequence ID" value="NZ_JBIRHZ010000008.1"/>
</dbReference>
<keyword evidence="1" id="KW-0472">Membrane</keyword>
<proteinExistence type="predicted"/>
<feature type="domain" description="Acyltransferase 3" evidence="2">
    <location>
        <begin position="24"/>
        <end position="351"/>
    </location>
</feature>
<name>A0ABR5IUR2_9ACTN</name>